<name>A0A317T4M8_9PEZI</name>
<protein>
    <submittedName>
        <fullName evidence="2">Uncharacterized protein</fullName>
    </submittedName>
</protein>
<accession>A0A317T4M8</accession>
<gene>
    <name evidence="2" type="ORF">C7212DRAFT_361263</name>
</gene>
<sequence length="294" mass="32995">MDQEGMRKGMGQRSVSNPGSDLLRSRVYLRTIPTPQPRPSLPQPHHPTTTKKSNTYHNPPAKMRRTSASTIKAAKIPKHIIEINMTPEQYFGLKIYIKSIVLPGTPGFEGKRLASKNTYRQWLNHALQEIGPKFFPGGKKGLVWPLDYDRIYGAVNQVIQAMSYQIRKDHKKKMGRLRVAGGEKDNDEMGVVEDGEHCGGGLADTEVDEDITMVDEEFFREQKQEMEAIVTGQNGPDGDATGAEMEAEPIELEDLLDFVKPEVFAEFPDLADEQFDWVGITGSTRPEPAYIPVR</sequence>
<dbReference type="OrthoDB" id="5479211at2759"/>
<reference evidence="2 3" key="1">
    <citation type="submission" date="2018-03" db="EMBL/GenBank/DDBJ databases">
        <title>Genomes of Pezizomycetes fungi and the evolution of truffles.</title>
        <authorList>
            <person name="Murat C."/>
            <person name="Payen T."/>
            <person name="Noel B."/>
            <person name="Kuo A."/>
            <person name="Martin F.M."/>
        </authorList>
    </citation>
    <scope>NUCLEOTIDE SEQUENCE [LARGE SCALE GENOMIC DNA]</scope>
    <source>
        <strain evidence="2">091103-1</strain>
    </source>
</reference>
<keyword evidence="3" id="KW-1185">Reference proteome</keyword>
<evidence type="ECO:0000313" key="3">
    <source>
        <dbReference type="Proteomes" id="UP000246991"/>
    </source>
</evidence>
<dbReference type="Proteomes" id="UP000246991">
    <property type="component" value="Unassembled WGS sequence"/>
</dbReference>
<comment type="caution">
    <text evidence="2">The sequence shown here is derived from an EMBL/GenBank/DDBJ whole genome shotgun (WGS) entry which is preliminary data.</text>
</comment>
<evidence type="ECO:0000313" key="2">
    <source>
        <dbReference type="EMBL" id="PWW80737.1"/>
    </source>
</evidence>
<evidence type="ECO:0000256" key="1">
    <source>
        <dbReference type="SAM" id="MobiDB-lite"/>
    </source>
</evidence>
<dbReference type="AlphaFoldDB" id="A0A317T4M8"/>
<feature type="compositionally biased region" description="Pro residues" evidence="1">
    <location>
        <begin position="34"/>
        <end position="45"/>
    </location>
</feature>
<dbReference type="EMBL" id="PYWC01000001">
    <property type="protein sequence ID" value="PWW80737.1"/>
    <property type="molecule type" value="Genomic_DNA"/>
</dbReference>
<feature type="region of interest" description="Disordered" evidence="1">
    <location>
        <begin position="1"/>
        <end position="68"/>
    </location>
</feature>
<organism evidence="2 3">
    <name type="scientific">Tuber magnatum</name>
    <name type="common">white Piedmont truffle</name>
    <dbReference type="NCBI Taxonomy" id="42249"/>
    <lineage>
        <taxon>Eukaryota</taxon>
        <taxon>Fungi</taxon>
        <taxon>Dikarya</taxon>
        <taxon>Ascomycota</taxon>
        <taxon>Pezizomycotina</taxon>
        <taxon>Pezizomycetes</taxon>
        <taxon>Pezizales</taxon>
        <taxon>Tuberaceae</taxon>
        <taxon>Tuber</taxon>
    </lineage>
</organism>
<proteinExistence type="predicted"/>